<dbReference type="SUPFAM" id="SSF47391">
    <property type="entry name" value="Dimerization-anchoring domain of cAMP-dependent PK regulatory subunit"/>
    <property type="match status" value="1"/>
</dbReference>
<dbReference type="CDD" id="cd22971">
    <property type="entry name" value="DD_RIIAD1"/>
    <property type="match status" value="1"/>
</dbReference>
<organism evidence="1 2">
    <name type="scientific">Polyrhizophydium stewartii</name>
    <dbReference type="NCBI Taxonomy" id="2732419"/>
    <lineage>
        <taxon>Eukaryota</taxon>
        <taxon>Fungi</taxon>
        <taxon>Fungi incertae sedis</taxon>
        <taxon>Chytridiomycota</taxon>
        <taxon>Chytridiomycota incertae sedis</taxon>
        <taxon>Chytridiomycetes</taxon>
        <taxon>Rhizophydiales</taxon>
        <taxon>Rhizophydiales incertae sedis</taxon>
        <taxon>Polyrhizophydium</taxon>
    </lineage>
</organism>
<dbReference type="InterPro" id="IPR059162">
    <property type="entry name" value="RIIAD1"/>
</dbReference>
<accession>A0ABR4NCS7</accession>
<sequence length="62" mass="7284">MYIRKHPEIKDIMSYFAREVLVNRPANVSEFAASVFADPELRQNVDRFKQQLDESRKLTDLG</sequence>
<dbReference type="EMBL" id="JADGIZ020000012">
    <property type="protein sequence ID" value="KAL2917239.1"/>
    <property type="molecule type" value="Genomic_DNA"/>
</dbReference>
<dbReference type="Proteomes" id="UP001527925">
    <property type="component" value="Unassembled WGS sequence"/>
</dbReference>
<reference evidence="1 2" key="1">
    <citation type="submission" date="2023-09" db="EMBL/GenBank/DDBJ databases">
        <title>Pangenome analysis of Batrachochytrium dendrobatidis and related Chytrids.</title>
        <authorList>
            <person name="Yacoub M.N."/>
            <person name="Stajich J.E."/>
            <person name="James T.Y."/>
        </authorList>
    </citation>
    <scope>NUCLEOTIDE SEQUENCE [LARGE SCALE GENOMIC DNA]</scope>
    <source>
        <strain evidence="1 2">JEL0888</strain>
    </source>
</reference>
<comment type="caution">
    <text evidence="1">The sequence shown here is derived from an EMBL/GenBank/DDBJ whole genome shotgun (WGS) entry which is preliminary data.</text>
</comment>
<evidence type="ECO:0000313" key="2">
    <source>
        <dbReference type="Proteomes" id="UP001527925"/>
    </source>
</evidence>
<proteinExistence type="predicted"/>
<keyword evidence="2" id="KW-1185">Reference proteome</keyword>
<evidence type="ECO:0000313" key="1">
    <source>
        <dbReference type="EMBL" id="KAL2917239.1"/>
    </source>
</evidence>
<protein>
    <submittedName>
        <fullName evidence="1">Uncharacterized protein</fullName>
    </submittedName>
</protein>
<name>A0ABR4NCS7_9FUNG</name>
<gene>
    <name evidence="1" type="ORF">HK105_203304</name>
</gene>